<name>D8QMD9_SCHCM</name>
<feature type="non-terminal residue" evidence="6">
    <location>
        <position position="292"/>
    </location>
</feature>
<reference evidence="6 7" key="1">
    <citation type="journal article" date="2010" name="Nat. Biotechnol.">
        <title>Genome sequence of the model mushroom Schizophyllum commune.</title>
        <authorList>
            <person name="Ohm R.A."/>
            <person name="de Jong J.F."/>
            <person name="Lugones L.G."/>
            <person name="Aerts A."/>
            <person name="Kothe E."/>
            <person name="Stajich J.E."/>
            <person name="de Vries R.P."/>
            <person name="Record E."/>
            <person name="Levasseur A."/>
            <person name="Baker S.E."/>
            <person name="Bartholomew K.A."/>
            <person name="Coutinho P.M."/>
            <person name="Erdmann S."/>
            <person name="Fowler T.J."/>
            <person name="Gathman A.C."/>
            <person name="Lombard V."/>
            <person name="Henrissat B."/>
            <person name="Knabe N."/>
            <person name="Kuees U."/>
            <person name="Lilly W.W."/>
            <person name="Lindquist E."/>
            <person name="Lucas S."/>
            <person name="Magnuson J.K."/>
            <person name="Piumi F."/>
            <person name="Raudaskoski M."/>
            <person name="Salamov A."/>
            <person name="Schmutz J."/>
            <person name="Schwarze F.W.M.R."/>
            <person name="vanKuyk P.A."/>
            <person name="Horton J.S."/>
            <person name="Grigoriev I.V."/>
            <person name="Woesten H.A.B."/>
        </authorList>
    </citation>
    <scope>NUCLEOTIDE SEQUENCE [LARGE SCALE GENOMIC DNA]</scope>
    <source>
        <strain evidence="7">H4-8 / FGSC 9210</strain>
    </source>
</reference>
<keyword evidence="2 4" id="KW-0863">Zinc-finger</keyword>
<keyword evidence="3" id="KW-0862">Zinc</keyword>
<dbReference type="RefSeq" id="XP_003025882.1">
    <property type="nucleotide sequence ID" value="XM_003025836.1"/>
</dbReference>
<dbReference type="HOGENOM" id="CLU_953612_0_0_1"/>
<evidence type="ECO:0000313" key="7">
    <source>
        <dbReference type="Proteomes" id="UP000007431"/>
    </source>
</evidence>
<dbReference type="Gene3D" id="6.10.140.2220">
    <property type="match status" value="1"/>
</dbReference>
<dbReference type="EMBL" id="GL377324">
    <property type="protein sequence ID" value="EFI90979.1"/>
    <property type="molecule type" value="Genomic_DNA"/>
</dbReference>
<evidence type="ECO:0000256" key="3">
    <source>
        <dbReference type="ARBA" id="ARBA00022833"/>
    </source>
</evidence>
<dbReference type="OrthoDB" id="2212237at2759"/>
<protein>
    <recommendedName>
        <fullName evidence="5">MYND-type domain-containing protein</fullName>
    </recommendedName>
</protein>
<evidence type="ECO:0000259" key="5">
    <source>
        <dbReference type="PROSITE" id="PS50865"/>
    </source>
</evidence>
<evidence type="ECO:0000256" key="4">
    <source>
        <dbReference type="PROSITE-ProRule" id="PRU00134"/>
    </source>
</evidence>
<dbReference type="VEuPathDB" id="FungiDB:SCHCODRAFT_02646155"/>
<evidence type="ECO:0000256" key="1">
    <source>
        <dbReference type="ARBA" id="ARBA00022723"/>
    </source>
</evidence>
<dbReference type="Proteomes" id="UP000007431">
    <property type="component" value="Unassembled WGS sequence"/>
</dbReference>
<accession>D8QMD9</accession>
<proteinExistence type="predicted"/>
<dbReference type="InParanoid" id="D8QMD9"/>
<dbReference type="InterPro" id="IPR002893">
    <property type="entry name" value="Znf_MYND"/>
</dbReference>
<organism evidence="7">
    <name type="scientific">Schizophyllum commune (strain H4-8 / FGSC 9210)</name>
    <name type="common">Split gill fungus</name>
    <dbReference type="NCBI Taxonomy" id="578458"/>
    <lineage>
        <taxon>Eukaryota</taxon>
        <taxon>Fungi</taxon>
        <taxon>Dikarya</taxon>
        <taxon>Basidiomycota</taxon>
        <taxon>Agaricomycotina</taxon>
        <taxon>Agaricomycetes</taxon>
        <taxon>Agaricomycetidae</taxon>
        <taxon>Agaricales</taxon>
        <taxon>Schizophyllaceae</taxon>
        <taxon>Schizophyllum</taxon>
    </lineage>
</organism>
<dbReference type="AlphaFoldDB" id="D8QMD9"/>
<feature type="domain" description="MYND-type" evidence="5">
    <location>
        <begin position="112"/>
        <end position="156"/>
    </location>
</feature>
<dbReference type="KEGG" id="scm:SCHCO_02646155"/>
<gene>
    <name evidence="6" type="ORF">SCHCODRAFT_115012</name>
</gene>
<dbReference type="PROSITE" id="PS50865">
    <property type="entry name" value="ZF_MYND_2"/>
    <property type="match status" value="1"/>
</dbReference>
<dbReference type="SUPFAM" id="SSF144232">
    <property type="entry name" value="HIT/MYND zinc finger-like"/>
    <property type="match status" value="1"/>
</dbReference>
<dbReference type="GO" id="GO:0008270">
    <property type="term" value="F:zinc ion binding"/>
    <property type="evidence" value="ECO:0007669"/>
    <property type="project" value="UniProtKB-KW"/>
</dbReference>
<dbReference type="GeneID" id="9588207"/>
<dbReference type="Pfam" id="PF01753">
    <property type="entry name" value="zf-MYND"/>
    <property type="match status" value="1"/>
</dbReference>
<keyword evidence="1" id="KW-0479">Metal-binding</keyword>
<sequence>MRILHSAPSARALAEVACDTLAMVWQHTADQRALLWSLHDGAFPLVMSLYHSEEPSTRVGNALGTIALLSVFGEVQRVLPRDMSFLDEFPDGPGRYAQRRADVARHISRKMCAYCERPEGGRGEARKRFLCCPCFSAIYCSTECQTADWPSHRALHRRARVDEVQGKISPRDAHFLKACGNDYLRKNLARILGEISEGLERHREHLALPPRVHIEIRIGGRFDEDAHENRVNIRREDSEERSVAEPFAGNDPEEPTVLVVAVLLRIDKIAGAVVVRRAMLRELKEEAGRLTE</sequence>
<evidence type="ECO:0000256" key="2">
    <source>
        <dbReference type="ARBA" id="ARBA00022771"/>
    </source>
</evidence>
<keyword evidence="7" id="KW-1185">Reference proteome</keyword>
<evidence type="ECO:0000313" key="6">
    <source>
        <dbReference type="EMBL" id="EFI90979.1"/>
    </source>
</evidence>